<dbReference type="Pfam" id="PF07687">
    <property type="entry name" value="M20_dimer"/>
    <property type="match status" value="1"/>
</dbReference>
<accession>A0A5C3N312</accession>
<dbReference type="InterPro" id="IPR036264">
    <property type="entry name" value="Bact_exopeptidase_dim_dom"/>
</dbReference>
<keyword evidence="4" id="KW-0378">Hydrolase</keyword>
<feature type="binding site" evidence="6">
    <location>
        <position position="572"/>
    </location>
    <ligand>
        <name>Zn(2+)</name>
        <dbReference type="ChEBI" id="CHEBI:29105"/>
        <label>1</label>
    </ligand>
</feature>
<evidence type="ECO:0000256" key="4">
    <source>
        <dbReference type="ARBA" id="ARBA00022801"/>
    </source>
</evidence>
<dbReference type="GO" id="GO:0000328">
    <property type="term" value="C:fungal-type vacuole lumen"/>
    <property type="evidence" value="ECO:0007669"/>
    <property type="project" value="TreeGrafter"/>
</dbReference>
<dbReference type="InterPro" id="IPR002933">
    <property type="entry name" value="Peptidase_M20"/>
</dbReference>
<dbReference type="PANTHER" id="PTHR45962">
    <property type="entry name" value="N-FATTY-ACYL-AMINO ACID SYNTHASE/HYDROLASE PM20D1"/>
    <property type="match status" value="1"/>
</dbReference>
<dbReference type="GO" id="GO:0004181">
    <property type="term" value="F:metallocarboxypeptidase activity"/>
    <property type="evidence" value="ECO:0007669"/>
    <property type="project" value="InterPro"/>
</dbReference>
<dbReference type="EMBL" id="ML213510">
    <property type="protein sequence ID" value="TFK51770.1"/>
    <property type="molecule type" value="Genomic_DNA"/>
</dbReference>
<dbReference type="InterPro" id="IPR017141">
    <property type="entry name" value="Pept_M20_carboxypep"/>
</dbReference>
<name>A0A5C3N312_9AGAM</name>
<protein>
    <submittedName>
        <fullName evidence="8">Carboxypeptidase S</fullName>
    </submittedName>
</protein>
<dbReference type="CDD" id="cd05674">
    <property type="entry name" value="M20_yscS"/>
    <property type="match status" value="1"/>
</dbReference>
<comment type="similarity">
    <text evidence="1">Belongs to the peptidase M20A family.</text>
</comment>
<feature type="binding site" evidence="6">
    <location>
        <position position="258"/>
    </location>
    <ligand>
        <name>Zn(2+)</name>
        <dbReference type="ChEBI" id="CHEBI:29105"/>
        <label>1</label>
    </ligand>
</feature>
<dbReference type="OrthoDB" id="3064516at2759"/>
<dbReference type="STRING" id="5364.A0A5C3N312"/>
<evidence type="ECO:0000256" key="6">
    <source>
        <dbReference type="PIRSR" id="PIRSR037217-2"/>
    </source>
</evidence>
<reference evidence="8 9" key="1">
    <citation type="journal article" date="2019" name="Nat. Ecol. Evol.">
        <title>Megaphylogeny resolves global patterns of mushroom evolution.</title>
        <authorList>
            <person name="Varga T."/>
            <person name="Krizsan K."/>
            <person name="Foldi C."/>
            <person name="Dima B."/>
            <person name="Sanchez-Garcia M."/>
            <person name="Sanchez-Ramirez S."/>
            <person name="Szollosi G.J."/>
            <person name="Szarkandi J.G."/>
            <person name="Papp V."/>
            <person name="Albert L."/>
            <person name="Andreopoulos W."/>
            <person name="Angelini C."/>
            <person name="Antonin V."/>
            <person name="Barry K.W."/>
            <person name="Bougher N.L."/>
            <person name="Buchanan P."/>
            <person name="Buyck B."/>
            <person name="Bense V."/>
            <person name="Catcheside P."/>
            <person name="Chovatia M."/>
            <person name="Cooper J."/>
            <person name="Damon W."/>
            <person name="Desjardin D."/>
            <person name="Finy P."/>
            <person name="Geml J."/>
            <person name="Haridas S."/>
            <person name="Hughes K."/>
            <person name="Justo A."/>
            <person name="Karasinski D."/>
            <person name="Kautmanova I."/>
            <person name="Kiss B."/>
            <person name="Kocsube S."/>
            <person name="Kotiranta H."/>
            <person name="LaButti K.M."/>
            <person name="Lechner B.E."/>
            <person name="Liimatainen K."/>
            <person name="Lipzen A."/>
            <person name="Lukacs Z."/>
            <person name="Mihaltcheva S."/>
            <person name="Morgado L.N."/>
            <person name="Niskanen T."/>
            <person name="Noordeloos M.E."/>
            <person name="Ohm R.A."/>
            <person name="Ortiz-Santana B."/>
            <person name="Ovrebo C."/>
            <person name="Racz N."/>
            <person name="Riley R."/>
            <person name="Savchenko A."/>
            <person name="Shiryaev A."/>
            <person name="Soop K."/>
            <person name="Spirin V."/>
            <person name="Szebenyi C."/>
            <person name="Tomsovsky M."/>
            <person name="Tulloss R.E."/>
            <person name="Uehling J."/>
            <person name="Grigoriev I.V."/>
            <person name="Vagvolgyi C."/>
            <person name="Papp T."/>
            <person name="Martin F.M."/>
            <person name="Miettinen O."/>
            <person name="Hibbett D.S."/>
            <person name="Nagy L.G."/>
        </authorList>
    </citation>
    <scope>NUCLEOTIDE SEQUENCE [LARGE SCALE GENOMIC DNA]</scope>
    <source>
        <strain evidence="8 9">OMC1185</strain>
    </source>
</reference>
<keyword evidence="9" id="KW-1185">Reference proteome</keyword>
<organism evidence="8 9">
    <name type="scientific">Heliocybe sulcata</name>
    <dbReference type="NCBI Taxonomy" id="5364"/>
    <lineage>
        <taxon>Eukaryota</taxon>
        <taxon>Fungi</taxon>
        <taxon>Dikarya</taxon>
        <taxon>Basidiomycota</taxon>
        <taxon>Agaricomycotina</taxon>
        <taxon>Agaricomycetes</taxon>
        <taxon>Gloeophyllales</taxon>
        <taxon>Gloeophyllaceae</taxon>
        <taxon>Heliocybe</taxon>
    </lineage>
</organism>
<evidence type="ECO:0000256" key="5">
    <source>
        <dbReference type="ARBA" id="ARBA00022833"/>
    </source>
</evidence>
<feature type="domain" description="Peptidase M20 dimerisation" evidence="7">
    <location>
        <begin position="307"/>
        <end position="463"/>
    </location>
</feature>
<dbReference type="SUPFAM" id="SSF53187">
    <property type="entry name" value="Zn-dependent exopeptidases"/>
    <property type="match status" value="1"/>
</dbReference>
<feature type="binding site" evidence="6">
    <location>
        <position position="223"/>
    </location>
    <ligand>
        <name>Zn(2+)</name>
        <dbReference type="ChEBI" id="CHEBI:29105"/>
        <label>2</label>
    </ligand>
</feature>
<dbReference type="PIRSF" id="PIRSF037217">
    <property type="entry name" value="Carboxypeptidase_S"/>
    <property type="match status" value="1"/>
</dbReference>
<gene>
    <name evidence="8" type="ORF">OE88DRAFT_1679189</name>
</gene>
<dbReference type="GO" id="GO:0046872">
    <property type="term" value="F:metal ion binding"/>
    <property type="evidence" value="ECO:0007669"/>
    <property type="project" value="UniProtKB-KW"/>
</dbReference>
<evidence type="ECO:0000256" key="2">
    <source>
        <dbReference type="ARBA" id="ARBA00022670"/>
    </source>
</evidence>
<evidence type="ECO:0000313" key="8">
    <source>
        <dbReference type="EMBL" id="TFK51770.1"/>
    </source>
</evidence>
<dbReference type="InterPro" id="IPR011650">
    <property type="entry name" value="Peptidase_M20_dimer"/>
</dbReference>
<dbReference type="AlphaFoldDB" id="A0A5C3N312"/>
<keyword evidence="3 6" id="KW-0479">Metal-binding</keyword>
<evidence type="ECO:0000259" key="7">
    <source>
        <dbReference type="Pfam" id="PF07687"/>
    </source>
</evidence>
<dbReference type="Proteomes" id="UP000305948">
    <property type="component" value="Unassembled WGS sequence"/>
</dbReference>
<dbReference type="Gene3D" id="3.40.630.10">
    <property type="entry name" value="Zn peptidases"/>
    <property type="match status" value="1"/>
</dbReference>
<keyword evidence="8" id="KW-0121">Carboxypeptidase</keyword>
<feature type="binding site" evidence="6">
    <location>
        <position position="223"/>
    </location>
    <ligand>
        <name>Zn(2+)</name>
        <dbReference type="ChEBI" id="CHEBI:29105"/>
        <label>1</label>
    </ligand>
</feature>
<dbReference type="PANTHER" id="PTHR45962:SF1">
    <property type="entry name" value="N-FATTY-ACYL-AMINO ACID SYNTHASE_HYDROLASE PM20D1"/>
    <property type="match status" value="1"/>
</dbReference>
<dbReference type="Pfam" id="PF01546">
    <property type="entry name" value="Peptidase_M20"/>
    <property type="match status" value="1"/>
</dbReference>
<dbReference type="SUPFAM" id="SSF55031">
    <property type="entry name" value="Bacterial exopeptidase dimerisation domain"/>
    <property type="match status" value="1"/>
</dbReference>
<evidence type="ECO:0000256" key="3">
    <source>
        <dbReference type="ARBA" id="ARBA00022723"/>
    </source>
</evidence>
<evidence type="ECO:0000256" key="1">
    <source>
        <dbReference type="ARBA" id="ARBA00006247"/>
    </source>
</evidence>
<dbReference type="Gene3D" id="3.30.70.360">
    <property type="match status" value="1"/>
</dbReference>
<keyword evidence="5 6" id="KW-0862">Zinc</keyword>
<keyword evidence="2" id="KW-0645">Protease</keyword>
<dbReference type="GO" id="GO:0051603">
    <property type="term" value="P:proteolysis involved in protein catabolic process"/>
    <property type="evidence" value="ECO:0007669"/>
    <property type="project" value="TreeGrafter"/>
</dbReference>
<dbReference type="InterPro" id="IPR047177">
    <property type="entry name" value="Pept_M20A"/>
</dbReference>
<feature type="binding site" evidence="6">
    <location>
        <position position="286"/>
    </location>
    <ligand>
        <name>Zn(2+)</name>
        <dbReference type="ChEBI" id="CHEBI:29105"/>
        <label>2</label>
    </ligand>
</feature>
<proteinExistence type="inferred from homology"/>
<sequence>MHGDLEKLRISTVDVGRNLTGHNFKPALSGQPEKGIRPLKPILLLLSVLALTLWHISGTQVFHNNIDYDGPAVCPQVDPIYPSKHANLSAKLETLFDWAGYKQGVYNRLGAAIQIPTESYDDLKPVGEDPRWETFGRLHQYLESAFPLVYQLLHVTKVNTYGLVFHWQGSNETLSPILLTAHQGKATAIYVVPVEPSTVHQWKYPPYSGLYDGKWIWGRGSVDDKADLITQLTTVDTLLKHGFEPRRTFVLAYGIDEEASGEQGAGKLAIYLEETYGKDGFAMVVDEGGGFEDLAGGEVIIAAPAVSEKGYLDVGIEINTAGGHSSIPPTHTSIGMLASIIVAIESQAHEAKLLRSGTPFAQAQCLAACDPSFPPDLRKLAQKAFEDDEALDKFKDGLISSDPMWDATLKTTQAVDLVSGGVKVNALPERAKAVVNHRIAEHSSVRELQDYFTDLLSPLAEKYNLTVNSFGRNITGSETGASAGELILSDAFGNQLEVSPVSPFFESAPAEILSGTIKATIESSKGYNASSVVVTPSFAIGNTDTKSYWNLTRHIFRYTHRNERKTAYNGAHTVNEAVLAESVIEQVRFFTYFILNADESNSI</sequence>
<feature type="binding site" evidence="6">
    <location>
        <position position="182"/>
    </location>
    <ligand>
        <name>Zn(2+)</name>
        <dbReference type="ChEBI" id="CHEBI:29105"/>
        <label>2</label>
    </ligand>
</feature>
<evidence type="ECO:0000313" key="9">
    <source>
        <dbReference type="Proteomes" id="UP000305948"/>
    </source>
</evidence>